<protein>
    <submittedName>
        <fullName evidence="2">Uncharacterized protein</fullName>
    </submittedName>
</protein>
<feature type="region of interest" description="Disordered" evidence="1">
    <location>
        <begin position="57"/>
        <end position="108"/>
    </location>
</feature>
<dbReference type="AlphaFoldDB" id="A0AA43TR07"/>
<evidence type="ECO:0000313" key="3">
    <source>
        <dbReference type="Proteomes" id="UP001161017"/>
    </source>
</evidence>
<name>A0AA43TR07_9LECA</name>
<dbReference type="Proteomes" id="UP001161017">
    <property type="component" value="Unassembled WGS sequence"/>
</dbReference>
<gene>
    <name evidence="2" type="ORF">OHK93_007495</name>
</gene>
<keyword evidence="3" id="KW-1185">Reference proteome</keyword>
<accession>A0AA43TR07</accession>
<proteinExistence type="predicted"/>
<evidence type="ECO:0000313" key="2">
    <source>
        <dbReference type="EMBL" id="MDI1488221.1"/>
    </source>
</evidence>
<sequence>MPQPIDRNSPDEYMSIPPLSLLMNDHGFSGTPFVRIPNKATTTFNASLHQAPDFKGSAAHGVGHLDRSPVQTAYNTRSHSPVNTIRENSSYDSFQSAESFSDHDEQQAGEVVKALNERVEQLGLDEVEEQTPTKSKKTH</sequence>
<comment type="caution">
    <text evidence="2">The sequence shown here is derived from an EMBL/GenBank/DDBJ whole genome shotgun (WGS) entry which is preliminary data.</text>
</comment>
<evidence type="ECO:0000256" key="1">
    <source>
        <dbReference type="SAM" id="MobiDB-lite"/>
    </source>
</evidence>
<reference evidence="2" key="1">
    <citation type="journal article" date="2023" name="Genome Biol. Evol.">
        <title>First Whole Genome Sequence and Flow Cytometry Genome Size Data for the Lichen-Forming Fungus Ramalina farinacea (Ascomycota).</title>
        <authorList>
            <person name="Llewellyn T."/>
            <person name="Mian S."/>
            <person name="Hill R."/>
            <person name="Leitch I.J."/>
            <person name="Gaya E."/>
        </authorList>
    </citation>
    <scope>NUCLEOTIDE SEQUENCE</scope>
    <source>
        <strain evidence="2">LIQ254RAFAR</strain>
    </source>
</reference>
<dbReference type="EMBL" id="JAPUFD010000007">
    <property type="protein sequence ID" value="MDI1488221.1"/>
    <property type="molecule type" value="Genomic_DNA"/>
</dbReference>
<feature type="compositionally biased region" description="Polar residues" evidence="1">
    <location>
        <begin position="69"/>
        <end position="99"/>
    </location>
</feature>
<organism evidence="2 3">
    <name type="scientific">Ramalina farinacea</name>
    <dbReference type="NCBI Taxonomy" id="258253"/>
    <lineage>
        <taxon>Eukaryota</taxon>
        <taxon>Fungi</taxon>
        <taxon>Dikarya</taxon>
        <taxon>Ascomycota</taxon>
        <taxon>Pezizomycotina</taxon>
        <taxon>Lecanoromycetes</taxon>
        <taxon>OSLEUM clade</taxon>
        <taxon>Lecanoromycetidae</taxon>
        <taxon>Lecanorales</taxon>
        <taxon>Lecanorineae</taxon>
        <taxon>Ramalinaceae</taxon>
        <taxon>Ramalina</taxon>
    </lineage>
</organism>